<keyword evidence="3" id="KW-1185">Reference proteome</keyword>
<evidence type="ECO:0000313" key="3">
    <source>
        <dbReference type="Proteomes" id="UP000887572"/>
    </source>
</evidence>
<evidence type="ECO:0000256" key="2">
    <source>
        <dbReference type="SAM" id="Phobius"/>
    </source>
</evidence>
<sequence>MTFRQWTFRQRTLRQRLFVNGLFVNDFSSLDYSSTTFRLFGAKKPILTSISTNFELRTRIQSLQKHAKNHPKSSIRSLLAFIGLLPFLAVVVLPEKNVAKFESALLHLPSGDCKWFSFNPGEGWSTINPHPNSAAGEAAATDQSPSNQLIGTATTPDFFLPAV</sequence>
<keyword evidence="2" id="KW-0472">Membrane</keyword>
<name>A0A914GS08_GLORO</name>
<dbReference type="AlphaFoldDB" id="A0A914GS08"/>
<feature type="transmembrane region" description="Helical" evidence="2">
    <location>
        <begin position="75"/>
        <end position="93"/>
    </location>
</feature>
<keyword evidence="2" id="KW-0812">Transmembrane</keyword>
<proteinExistence type="predicted"/>
<keyword evidence="2" id="KW-1133">Transmembrane helix</keyword>
<evidence type="ECO:0000313" key="4">
    <source>
        <dbReference type="WBParaSite" id="Gr19_v10_g10736.t1"/>
    </source>
</evidence>
<accession>A0A914GS08</accession>
<organism evidence="3 4">
    <name type="scientific">Globodera rostochiensis</name>
    <name type="common">Golden nematode worm</name>
    <name type="synonym">Heterodera rostochiensis</name>
    <dbReference type="NCBI Taxonomy" id="31243"/>
    <lineage>
        <taxon>Eukaryota</taxon>
        <taxon>Metazoa</taxon>
        <taxon>Ecdysozoa</taxon>
        <taxon>Nematoda</taxon>
        <taxon>Chromadorea</taxon>
        <taxon>Rhabditida</taxon>
        <taxon>Tylenchina</taxon>
        <taxon>Tylenchomorpha</taxon>
        <taxon>Tylenchoidea</taxon>
        <taxon>Heteroderidae</taxon>
        <taxon>Heteroderinae</taxon>
        <taxon>Globodera</taxon>
    </lineage>
</organism>
<evidence type="ECO:0000256" key="1">
    <source>
        <dbReference type="SAM" id="MobiDB-lite"/>
    </source>
</evidence>
<reference evidence="4" key="1">
    <citation type="submission" date="2022-11" db="UniProtKB">
        <authorList>
            <consortium name="WormBaseParasite"/>
        </authorList>
    </citation>
    <scope>IDENTIFICATION</scope>
</reference>
<feature type="compositionally biased region" description="Polar residues" evidence="1">
    <location>
        <begin position="141"/>
        <end position="155"/>
    </location>
</feature>
<protein>
    <submittedName>
        <fullName evidence="4">Uncharacterized protein</fullName>
    </submittedName>
</protein>
<feature type="region of interest" description="Disordered" evidence="1">
    <location>
        <begin position="127"/>
        <end position="155"/>
    </location>
</feature>
<dbReference type="WBParaSite" id="Gr19_v10_g10736.t1">
    <property type="protein sequence ID" value="Gr19_v10_g10736.t1"/>
    <property type="gene ID" value="Gr19_v10_g10736"/>
</dbReference>
<dbReference type="Proteomes" id="UP000887572">
    <property type="component" value="Unplaced"/>
</dbReference>